<reference evidence="1 2" key="1">
    <citation type="submission" date="2006-04" db="EMBL/GenBank/DDBJ databases">
        <authorList>
            <person name="Nierman W.C."/>
        </authorList>
    </citation>
    <scope>NUCLEOTIDE SEQUENCE [LARGE SCALE GENOMIC DNA]</scope>
    <source>
        <strain evidence="1 2">DW4/3-1</strain>
    </source>
</reference>
<proteinExistence type="predicted"/>
<dbReference type="Proteomes" id="UP000032702">
    <property type="component" value="Unassembled WGS sequence"/>
</dbReference>
<organism evidence="1 2">
    <name type="scientific">Stigmatella aurantiaca (strain DW4/3-1)</name>
    <dbReference type="NCBI Taxonomy" id="378806"/>
    <lineage>
        <taxon>Bacteria</taxon>
        <taxon>Pseudomonadati</taxon>
        <taxon>Myxococcota</taxon>
        <taxon>Myxococcia</taxon>
        <taxon>Myxococcales</taxon>
        <taxon>Cystobacterineae</taxon>
        <taxon>Archangiaceae</taxon>
        <taxon>Stigmatella</taxon>
    </lineage>
</organism>
<evidence type="ECO:0000313" key="2">
    <source>
        <dbReference type="Proteomes" id="UP000032702"/>
    </source>
</evidence>
<comment type="caution">
    <text evidence="1">The sequence shown here is derived from an EMBL/GenBank/DDBJ whole genome shotgun (WGS) entry which is preliminary data.</text>
</comment>
<accession>Q09D28</accession>
<protein>
    <recommendedName>
        <fullName evidence="3">DofB protein</fullName>
    </recommendedName>
</protein>
<evidence type="ECO:0000313" key="1">
    <source>
        <dbReference type="EMBL" id="EAU69617.1"/>
    </source>
</evidence>
<dbReference type="EMBL" id="AAMD01000004">
    <property type="protein sequence ID" value="EAU69617.1"/>
    <property type="molecule type" value="Genomic_DNA"/>
</dbReference>
<dbReference type="AlphaFoldDB" id="Q09D28"/>
<gene>
    <name evidence="1" type="ORF">STIAU_2933</name>
</gene>
<evidence type="ECO:0008006" key="3">
    <source>
        <dbReference type="Google" id="ProtNLM"/>
    </source>
</evidence>
<sequence length="176" mass="19256">MKPSKRACLLPPVPSPAAPGPRYLSRSEGVVTTAFKSDVIDRIFFARYPQPPSKDTVAAVVSLVAAAQQRIGQPLIYVGSIDSKSKVPNAEERNNLNTLLAELRPYCEAINLIIEGSELQNSLQRVVISGMIIFTRTYDNFAVHKSIDGVTADLAERLKKDVSPLIKLARDRGLVL</sequence>
<name>Q09D28_STIAD</name>